<sequence>MVDNVWVTCVRRVDNGVNLLWYRVSSKVVEIDLIKGSRDGHGYIWER</sequence>
<comment type="caution">
    <text evidence="1">The sequence shown here is derived from an EMBL/GenBank/DDBJ whole genome shotgun (WGS) entry which is preliminary data.</text>
</comment>
<evidence type="ECO:0000313" key="2">
    <source>
        <dbReference type="Proteomes" id="UP000243657"/>
    </source>
</evidence>
<dbReference type="AlphaFoldDB" id="A0A261F6H0"/>
<proteinExistence type="predicted"/>
<keyword evidence="2" id="KW-1185">Reference proteome</keyword>
<evidence type="ECO:0000313" key="1">
    <source>
        <dbReference type="EMBL" id="OZG54737.1"/>
    </source>
</evidence>
<accession>A0A261F6H0</accession>
<dbReference type="Proteomes" id="UP000243657">
    <property type="component" value="Unassembled WGS sequence"/>
</dbReference>
<dbReference type="EMBL" id="MWWT01000001">
    <property type="protein sequence ID" value="OZG54737.1"/>
    <property type="molecule type" value="Genomic_DNA"/>
</dbReference>
<name>A0A261F6H0_9BIFI</name>
<reference evidence="1 2" key="1">
    <citation type="journal article" date="2017" name="BMC Genomics">
        <title>Comparative genomic and phylogenomic analyses of the Bifidobacteriaceae family.</title>
        <authorList>
            <person name="Lugli G.A."/>
            <person name="Milani C."/>
            <person name="Turroni F."/>
            <person name="Duranti S."/>
            <person name="Mancabelli L."/>
            <person name="Mangifesta M."/>
            <person name="Ferrario C."/>
            <person name="Modesto M."/>
            <person name="Mattarelli P."/>
            <person name="Jiri K."/>
            <person name="van Sinderen D."/>
            <person name="Ventura M."/>
        </authorList>
    </citation>
    <scope>NUCLEOTIDE SEQUENCE [LARGE SCALE GENOMIC DNA]</scope>
    <source>
        <strain evidence="1 2">DSM 24762</strain>
    </source>
</reference>
<gene>
    <name evidence="1" type="ORF">ALMA_0062</name>
</gene>
<organism evidence="1 2">
    <name type="scientific">Alloscardovia macacae</name>
    <dbReference type="NCBI Taxonomy" id="1160091"/>
    <lineage>
        <taxon>Bacteria</taxon>
        <taxon>Bacillati</taxon>
        <taxon>Actinomycetota</taxon>
        <taxon>Actinomycetes</taxon>
        <taxon>Bifidobacteriales</taxon>
        <taxon>Bifidobacteriaceae</taxon>
        <taxon>Alloscardovia</taxon>
    </lineage>
</organism>
<protein>
    <submittedName>
        <fullName evidence="1">Uncharacterized protein</fullName>
    </submittedName>
</protein>